<dbReference type="EC" id="1.5.1.3" evidence="3"/>
<name>B4U362_STREM</name>
<evidence type="ECO:0000256" key="5">
    <source>
        <dbReference type="ARBA" id="ARBA00022857"/>
    </source>
</evidence>
<dbReference type="Proteomes" id="UP000001873">
    <property type="component" value="Chromosome"/>
</dbReference>
<dbReference type="GO" id="GO:0004146">
    <property type="term" value="F:dihydrofolate reductase activity"/>
    <property type="evidence" value="ECO:0007669"/>
    <property type="project" value="UniProtKB-EC"/>
</dbReference>
<comment type="similarity">
    <text evidence="2 7">Belongs to the dihydrofolate reductase family.</text>
</comment>
<evidence type="ECO:0000256" key="1">
    <source>
        <dbReference type="ARBA" id="ARBA00004903"/>
    </source>
</evidence>
<dbReference type="InterPro" id="IPR001796">
    <property type="entry name" value="DHFR_dom"/>
</dbReference>
<keyword evidence="6" id="KW-0560">Oxidoreductase</keyword>
<evidence type="ECO:0000313" key="9">
    <source>
        <dbReference type="EMBL" id="ACG62429.1"/>
    </source>
</evidence>
<dbReference type="InterPro" id="IPR017925">
    <property type="entry name" value="DHFR_CS"/>
</dbReference>
<gene>
    <name evidence="9" type="primary">dhfR</name>
    <name evidence="9" type="ordered locus">Sez_1077</name>
</gene>
<dbReference type="PRINTS" id="PR00070">
    <property type="entry name" value="DHFR"/>
</dbReference>
<dbReference type="InterPro" id="IPR024072">
    <property type="entry name" value="DHFR-like_dom_sf"/>
</dbReference>
<dbReference type="Pfam" id="PF00186">
    <property type="entry name" value="DHFR_1"/>
    <property type="match status" value="1"/>
</dbReference>
<organism evidence="9 10">
    <name type="scientific">Streptococcus equi subsp. zooepidemicus (strain MGCS10565)</name>
    <dbReference type="NCBI Taxonomy" id="552526"/>
    <lineage>
        <taxon>Bacteria</taxon>
        <taxon>Bacillati</taxon>
        <taxon>Bacillota</taxon>
        <taxon>Bacilli</taxon>
        <taxon>Lactobacillales</taxon>
        <taxon>Streptococcaceae</taxon>
        <taxon>Streptococcus</taxon>
    </lineage>
</organism>
<dbReference type="GO" id="GO:0046655">
    <property type="term" value="P:folic acid metabolic process"/>
    <property type="evidence" value="ECO:0007669"/>
    <property type="project" value="TreeGrafter"/>
</dbReference>
<dbReference type="EMBL" id="CP001129">
    <property type="protein sequence ID" value="ACG62429.1"/>
    <property type="molecule type" value="Genomic_DNA"/>
</dbReference>
<keyword evidence="4" id="KW-0554">One-carbon metabolism</keyword>
<dbReference type="GO" id="GO:0005829">
    <property type="term" value="C:cytosol"/>
    <property type="evidence" value="ECO:0007669"/>
    <property type="project" value="TreeGrafter"/>
</dbReference>
<feature type="domain" description="DHFR" evidence="8">
    <location>
        <begin position="5"/>
        <end position="165"/>
    </location>
</feature>
<dbReference type="GO" id="GO:0046654">
    <property type="term" value="P:tetrahydrofolate biosynthetic process"/>
    <property type="evidence" value="ECO:0007669"/>
    <property type="project" value="UniProtKB-UniPathway"/>
</dbReference>
<accession>B4U362</accession>
<evidence type="ECO:0000256" key="3">
    <source>
        <dbReference type="ARBA" id="ARBA00012856"/>
    </source>
</evidence>
<dbReference type="PROSITE" id="PS51330">
    <property type="entry name" value="DHFR_2"/>
    <property type="match status" value="1"/>
</dbReference>
<evidence type="ECO:0000256" key="7">
    <source>
        <dbReference type="RuleBase" id="RU004474"/>
    </source>
</evidence>
<evidence type="ECO:0000256" key="6">
    <source>
        <dbReference type="ARBA" id="ARBA00023002"/>
    </source>
</evidence>
<comment type="pathway">
    <text evidence="1">Cofactor biosynthesis; tetrahydrofolate biosynthesis; 5,6,7,8-tetrahydrofolate from 7,8-dihydrofolate: step 1/1.</text>
</comment>
<sequence length="166" mass="19142">MMTKKIIAIWAEDEAGLIGACGRLPWYLPKELQHFKETTLNQAILMGRVTFEGMKGRLLPNRQTLVMTRDSYYHVEGALTITSVQEALDWYHTQDKTLYVIGGSKVLEAFDGHFDAIIKTVVHHRFEGDTYSPRLELSDFVEETSVLYPRDDNNSYDFTVTVLRHR</sequence>
<dbReference type="InterPro" id="IPR012259">
    <property type="entry name" value="DHFR"/>
</dbReference>
<proteinExistence type="inferred from homology"/>
<evidence type="ECO:0000313" key="10">
    <source>
        <dbReference type="Proteomes" id="UP000001873"/>
    </source>
</evidence>
<dbReference type="Gene3D" id="3.40.430.10">
    <property type="entry name" value="Dihydrofolate Reductase, subunit A"/>
    <property type="match status" value="1"/>
</dbReference>
<dbReference type="AlphaFoldDB" id="B4U362"/>
<dbReference type="SUPFAM" id="SSF53597">
    <property type="entry name" value="Dihydrofolate reductase-like"/>
    <property type="match status" value="1"/>
</dbReference>
<dbReference type="CDD" id="cd00209">
    <property type="entry name" value="DHFR"/>
    <property type="match status" value="1"/>
</dbReference>
<evidence type="ECO:0000256" key="2">
    <source>
        <dbReference type="ARBA" id="ARBA00009539"/>
    </source>
</evidence>
<evidence type="ECO:0000259" key="8">
    <source>
        <dbReference type="PROSITE" id="PS51330"/>
    </source>
</evidence>
<dbReference type="GO" id="GO:0046452">
    <property type="term" value="P:dihydrofolate metabolic process"/>
    <property type="evidence" value="ECO:0007669"/>
    <property type="project" value="TreeGrafter"/>
</dbReference>
<dbReference type="GO" id="GO:0006730">
    <property type="term" value="P:one-carbon metabolic process"/>
    <property type="evidence" value="ECO:0007669"/>
    <property type="project" value="UniProtKB-KW"/>
</dbReference>
<evidence type="ECO:0000256" key="4">
    <source>
        <dbReference type="ARBA" id="ARBA00022563"/>
    </source>
</evidence>
<protein>
    <recommendedName>
        <fullName evidence="3">dihydrofolate reductase</fullName>
        <ecNumber evidence="3">1.5.1.3</ecNumber>
    </recommendedName>
</protein>
<dbReference type="HOGENOM" id="CLU_043966_5_2_9"/>
<dbReference type="GO" id="GO:0050661">
    <property type="term" value="F:NADP binding"/>
    <property type="evidence" value="ECO:0007669"/>
    <property type="project" value="InterPro"/>
</dbReference>
<dbReference type="KEGG" id="sez:Sez_1077"/>
<dbReference type="UniPathway" id="UPA00077">
    <property type="reaction ID" value="UER00158"/>
</dbReference>
<dbReference type="PANTHER" id="PTHR48069:SF3">
    <property type="entry name" value="DIHYDROFOLATE REDUCTASE"/>
    <property type="match status" value="1"/>
</dbReference>
<reference evidence="9 10" key="1">
    <citation type="journal article" date="2008" name="PLoS ONE">
        <title>Genome sequence of a lancefield group C Streptococcus zooepidemicus strain causing epidemic nephritis: new information about an old disease.</title>
        <authorList>
            <person name="Beres S.B."/>
            <person name="Sesso R."/>
            <person name="Pinto S.W.L."/>
            <person name="Hoe N.P."/>
            <person name="Porcella S.F."/>
            <person name="Deleo F.R."/>
            <person name="Musser J.M."/>
        </authorList>
    </citation>
    <scope>NUCLEOTIDE SEQUENCE [LARGE SCALE GENOMIC DNA]</scope>
    <source>
        <strain evidence="9 10">MGCS10565</strain>
    </source>
</reference>
<dbReference type="PANTHER" id="PTHR48069">
    <property type="entry name" value="DIHYDROFOLATE REDUCTASE"/>
    <property type="match status" value="1"/>
</dbReference>
<keyword evidence="5" id="KW-0521">NADP</keyword>
<dbReference type="PROSITE" id="PS00075">
    <property type="entry name" value="DHFR_1"/>
    <property type="match status" value="1"/>
</dbReference>